<proteinExistence type="predicted"/>
<evidence type="ECO:0000313" key="3">
    <source>
        <dbReference type="Proteomes" id="UP000245765"/>
    </source>
</evidence>
<dbReference type="RefSeq" id="WP_109872679.1">
    <property type="nucleotide sequence ID" value="NZ_QGNA01000005.1"/>
</dbReference>
<name>A0A317FBW5_9PROT</name>
<keyword evidence="3" id="KW-1185">Reference proteome</keyword>
<accession>A0A317FBW5</accession>
<keyword evidence="1" id="KW-1133">Transmembrane helix</keyword>
<dbReference type="OrthoDB" id="8547602at2"/>
<protein>
    <submittedName>
        <fullName evidence="2">PEP-CTERM sorting domain-containing protein</fullName>
    </submittedName>
</protein>
<dbReference type="AlphaFoldDB" id="A0A317FBW5"/>
<evidence type="ECO:0000313" key="2">
    <source>
        <dbReference type="EMBL" id="PWS35036.1"/>
    </source>
</evidence>
<gene>
    <name evidence="2" type="ORF">DFH01_22185</name>
</gene>
<keyword evidence="1" id="KW-0472">Membrane</keyword>
<reference evidence="3" key="1">
    <citation type="submission" date="2018-05" db="EMBL/GenBank/DDBJ databases">
        <authorList>
            <person name="Du Z."/>
            <person name="Wang X."/>
        </authorList>
    </citation>
    <scope>NUCLEOTIDE SEQUENCE [LARGE SCALE GENOMIC DNA]</scope>
    <source>
        <strain evidence="3">CQN31</strain>
    </source>
</reference>
<organism evidence="2 3">
    <name type="scientific">Falsiroseomonas bella</name>
    <dbReference type="NCBI Taxonomy" id="2184016"/>
    <lineage>
        <taxon>Bacteria</taxon>
        <taxon>Pseudomonadati</taxon>
        <taxon>Pseudomonadota</taxon>
        <taxon>Alphaproteobacteria</taxon>
        <taxon>Acetobacterales</taxon>
        <taxon>Roseomonadaceae</taxon>
        <taxon>Falsiroseomonas</taxon>
    </lineage>
</organism>
<keyword evidence="1" id="KW-0812">Transmembrane</keyword>
<dbReference type="NCBIfam" id="TIGR02595">
    <property type="entry name" value="PEP_CTERM"/>
    <property type="match status" value="1"/>
</dbReference>
<sequence>MRGSDAMRVIGAALLAAMLSTPLQARAELLWNWSYSGAGIAASGTFTTGETPDGSGFYAITGITGTRNGIAITALQPTGTAIPGNAPFAVDNLVRTTRPQLSTHGIGFAMADGTYANPFFADFLPTPGYLEFRSVPPFSNGVGNGNTELPIAFSAAIVETPVPAPAALGLLLAGLAGLVVARRRAA</sequence>
<feature type="transmembrane region" description="Helical" evidence="1">
    <location>
        <begin position="162"/>
        <end position="181"/>
    </location>
</feature>
<dbReference type="EMBL" id="QGNA01000005">
    <property type="protein sequence ID" value="PWS35036.1"/>
    <property type="molecule type" value="Genomic_DNA"/>
</dbReference>
<evidence type="ECO:0000256" key="1">
    <source>
        <dbReference type="SAM" id="Phobius"/>
    </source>
</evidence>
<dbReference type="Proteomes" id="UP000245765">
    <property type="component" value="Unassembled WGS sequence"/>
</dbReference>
<comment type="caution">
    <text evidence="2">The sequence shown here is derived from an EMBL/GenBank/DDBJ whole genome shotgun (WGS) entry which is preliminary data.</text>
</comment>
<dbReference type="InterPro" id="IPR013424">
    <property type="entry name" value="Ice-binding_C"/>
</dbReference>